<evidence type="ECO:0000256" key="1">
    <source>
        <dbReference type="SAM" id="MobiDB-lite"/>
    </source>
</evidence>
<feature type="region of interest" description="Disordered" evidence="1">
    <location>
        <begin position="184"/>
        <end position="349"/>
    </location>
</feature>
<feature type="compositionally biased region" description="Basic and acidic residues" evidence="1">
    <location>
        <begin position="210"/>
        <end position="222"/>
    </location>
</feature>
<sequence>MGFLIISIQLKTTTNVGCRWYPGIDAQMVNGELFIKKYILNKLGTWLVEHALSIYGLQKMWPTINEYMSPDEDGFIKHGQPHGLELYDIKENYSLRELRDASYHRWSHGSSISSISSPGPTTPKSPYSQARPHVRRPTLSEDDQDFGDTGAYGHDVLHIGFEPPSDIPRFTKPRDIRAYRHAVPHTGFDPFDTPGPKSPHNQARPHARLPTRENFGDGHDVPHSGFDPFDTLSDSDDDDHGLPTDAPSDLDDGYDSDLSEALSGSDTDHDADLDVATPSDSEEELAVSLRNPRPHSLGVLTISLKHTSHDPDRGRAKDRPDGLLSLHAALDTDVNDAAPDSGEDDAERH</sequence>
<evidence type="ECO:0000313" key="2">
    <source>
        <dbReference type="EMBL" id="KAK7429757.1"/>
    </source>
</evidence>
<feature type="compositionally biased region" description="Low complexity" evidence="1">
    <location>
        <begin position="109"/>
        <end position="128"/>
    </location>
</feature>
<proteinExistence type="predicted"/>
<reference evidence="2 3" key="1">
    <citation type="journal article" date="2025" name="Microbiol. Resour. Announc.">
        <title>Draft genome sequences for Neonectria magnoliae and Neonectria punicea, canker pathogens of Liriodendron tulipifera and Acer saccharum in West Virginia.</title>
        <authorList>
            <person name="Petronek H.M."/>
            <person name="Kasson M.T."/>
            <person name="Metheny A.M."/>
            <person name="Stauder C.M."/>
            <person name="Lovett B."/>
            <person name="Lynch S.C."/>
            <person name="Garnas J.R."/>
            <person name="Kasson L.R."/>
            <person name="Stajich J.E."/>
        </authorList>
    </citation>
    <scope>NUCLEOTIDE SEQUENCE [LARGE SCALE GENOMIC DNA]</scope>
    <source>
        <strain evidence="2 3">NRRL 64651</strain>
    </source>
</reference>
<feature type="compositionally biased region" description="Basic and acidic residues" evidence="1">
    <location>
        <begin position="307"/>
        <end position="321"/>
    </location>
</feature>
<organism evidence="2 3">
    <name type="scientific">Neonectria magnoliae</name>
    <dbReference type="NCBI Taxonomy" id="2732573"/>
    <lineage>
        <taxon>Eukaryota</taxon>
        <taxon>Fungi</taxon>
        <taxon>Dikarya</taxon>
        <taxon>Ascomycota</taxon>
        <taxon>Pezizomycotina</taxon>
        <taxon>Sordariomycetes</taxon>
        <taxon>Hypocreomycetidae</taxon>
        <taxon>Hypocreales</taxon>
        <taxon>Nectriaceae</taxon>
        <taxon>Neonectria</taxon>
    </lineage>
</organism>
<comment type="caution">
    <text evidence="2">The sequence shown here is derived from an EMBL/GenBank/DDBJ whole genome shotgun (WGS) entry which is preliminary data.</text>
</comment>
<gene>
    <name evidence="2" type="ORF">QQZ08_003783</name>
</gene>
<feature type="compositionally biased region" description="Acidic residues" evidence="1">
    <location>
        <begin position="248"/>
        <end position="258"/>
    </location>
</feature>
<name>A0ABR1IA22_9HYPO</name>
<accession>A0ABR1IA22</accession>
<evidence type="ECO:0000313" key="3">
    <source>
        <dbReference type="Proteomes" id="UP001498421"/>
    </source>
</evidence>
<keyword evidence="3" id="KW-1185">Reference proteome</keyword>
<protein>
    <submittedName>
        <fullName evidence="2">Uncharacterized protein</fullName>
    </submittedName>
</protein>
<dbReference type="EMBL" id="JAZAVK010000026">
    <property type="protein sequence ID" value="KAK7429757.1"/>
    <property type="molecule type" value="Genomic_DNA"/>
</dbReference>
<dbReference type="Proteomes" id="UP001498421">
    <property type="component" value="Unassembled WGS sequence"/>
</dbReference>
<feature type="region of interest" description="Disordered" evidence="1">
    <location>
        <begin position="109"/>
        <end position="171"/>
    </location>
</feature>